<protein>
    <recommendedName>
        <fullName evidence="5">Bola-like protein</fullName>
    </recommendedName>
</protein>
<dbReference type="Proteomes" id="UP001375240">
    <property type="component" value="Unassembled WGS sequence"/>
</dbReference>
<proteinExistence type="inferred from homology"/>
<evidence type="ECO:0000313" key="4">
    <source>
        <dbReference type="Proteomes" id="UP001375240"/>
    </source>
</evidence>
<evidence type="ECO:0000256" key="2">
    <source>
        <dbReference type="SAM" id="MobiDB-lite"/>
    </source>
</evidence>
<name>A0AAV9V5W0_9PEZI</name>
<dbReference type="InterPro" id="IPR002634">
    <property type="entry name" value="BolA"/>
</dbReference>
<dbReference type="Pfam" id="PF01722">
    <property type="entry name" value="BolA"/>
    <property type="match status" value="1"/>
</dbReference>
<sequence length="118" mass="13554">MFRRLLSTMATSLTPMEDAIRTKVTQALNPRTLEIHNDSHRHAHHQAMQGVTSKETHFRLMIVSDEFAGKGLRARHQIIYNLLKDEMAQEGGIHALQMTTRTPAEQEKHQEKQQQTDA</sequence>
<comment type="caution">
    <text evidence="3">The sequence shown here is derived from an EMBL/GenBank/DDBJ whole genome shotgun (WGS) entry which is preliminary data.</text>
</comment>
<dbReference type="PANTHER" id="PTHR46230">
    <property type="match status" value="1"/>
</dbReference>
<feature type="compositionally biased region" description="Basic and acidic residues" evidence="2">
    <location>
        <begin position="104"/>
        <end position="118"/>
    </location>
</feature>
<evidence type="ECO:0000256" key="1">
    <source>
        <dbReference type="RuleBase" id="RU003860"/>
    </source>
</evidence>
<feature type="region of interest" description="Disordered" evidence="2">
    <location>
        <begin position="93"/>
        <end position="118"/>
    </location>
</feature>
<reference evidence="3 4" key="1">
    <citation type="submission" date="2019-10" db="EMBL/GenBank/DDBJ databases">
        <authorList>
            <person name="Palmer J.M."/>
        </authorList>
    </citation>
    <scope>NUCLEOTIDE SEQUENCE [LARGE SCALE GENOMIC DNA]</scope>
    <source>
        <strain evidence="3 4">TWF696</strain>
    </source>
</reference>
<comment type="similarity">
    <text evidence="1">Belongs to the BolA/IbaG family.</text>
</comment>
<dbReference type="GO" id="GO:0005759">
    <property type="term" value="C:mitochondrial matrix"/>
    <property type="evidence" value="ECO:0007669"/>
    <property type="project" value="TreeGrafter"/>
</dbReference>
<dbReference type="InterPro" id="IPR036065">
    <property type="entry name" value="BolA-like_sf"/>
</dbReference>
<gene>
    <name evidence="3" type="ORF">TWF696_004073</name>
</gene>
<organism evidence="3 4">
    <name type="scientific">Orbilia brochopaga</name>
    <dbReference type="NCBI Taxonomy" id="3140254"/>
    <lineage>
        <taxon>Eukaryota</taxon>
        <taxon>Fungi</taxon>
        <taxon>Dikarya</taxon>
        <taxon>Ascomycota</taxon>
        <taxon>Pezizomycotina</taxon>
        <taxon>Orbiliomycetes</taxon>
        <taxon>Orbiliales</taxon>
        <taxon>Orbiliaceae</taxon>
        <taxon>Orbilia</taxon>
    </lineage>
</organism>
<keyword evidence="4" id="KW-1185">Reference proteome</keyword>
<evidence type="ECO:0008006" key="5">
    <source>
        <dbReference type="Google" id="ProtNLM"/>
    </source>
</evidence>
<dbReference type="EMBL" id="JAVHNQ010000002">
    <property type="protein sequence ID" value="KAK6354945.1"/>
    <property type="molecule type" value="Genomic_DNA"/>
</dbReference>
<dbReference type="GO" id="GO:0044572">
    <property type="term" value="P:[4Fe-4S] cluster assembly"/>
    <property type="evidence" value="ECO:0007669"/>
    <property type="project" value="TreeGrafter"/>
</dbReference>
<accession>A0AAV9V5W0</accession>
<dbReference type="Gene3D" id="3.30.300.90">
    <property type="entry name" value="BolA-like"/>
    <property type="match status" value="1"/>
</dbReference>
<dbReference type="SUPFAM" id="SSF82657">
    <property type="entry name" value="BolA-like"/>
    <property type="match status" value="1"/>
</dbReference>
<evidence type="ECO:0000313" key="3">
    <source>
        <dbReference type="EMBL" id="KAK6354945.1"/>
    </source>
</evidence>
<dbReference type="AlphaFoldDB" id="A0AAV9V5W0"/>
<dbReference type="PANTHER" id="PTHR46230:SF7">
    <property type="entry name" value="BOLA-LIKE PROTEIN 1"/>
    <property type="match status" value="1"/>
</dbReference>
<dbReference type="PIRSF" id="PIRSF003113">
    <property type="entry name" value="BolA"/>
    <property type="match status" value="1"/>
</dbReference>